<dbReference type="Gene3D" id="1.10.510.10">
    <property type="entry name" value="Transferase(Phosphotransferase) domain 1"/>
    <property type="match status" value="1"/>
</dbReference>
<evidence type="ECO:0000256" key="4">
    <source>
        <dbReference type="ARBA" id="ARBA00022840"/>
    </source>
</evidence>
<reference evidence="7 8" key="1">
    <citation type="submission" date="2015-09" db="EMBL/GenBank/DDBJ databases">
        <title>Sorangium comparison.</title>
        <authorList>
            <person name="Zaburannyi N."/>
            <person name="Bunk B."/>
            <person name="Overmann J."/>
            <person name="Mueller R."/>
        </authorList>
    </citation>
    <scope>NUCLEOTIDE SEQUENCE [LARGE SCALE GENOMIC DNA]</scope>
    <source>
        <strain evidence="7 8">So ce26</strain>
    </source>
</reference>
<dbReference type="Pfam" id="PF00069">
    <property type="entry name" value="Pkinase"/>
    <property type="match status" value="1"/>
</dbReference>
<dbReference type="SUPFAM" id="SSF52540">
    <property type="entry name" value="P-loop containing nucleoside triphosphate hydrolases"/>
    <property type="match status" value="1"/>
</dbReference>
<keyword evidence="4" id="KW-0067">ATP-binding</keyword>
<keyword evidence="1" id="KW-0808">Transferase</keyword>
<dbReference type="PROSITE" id="PS50011">
    <property type="entry name" value="PROTEIN_KINASE_DOM"/>
    <property type="match status" value="1"/>
</dbReference>
<dbReference type="InterPro" id="IPR027417">
    <property type="entry name" value="P-loop_NTPase"/>
</dbReference>
<dbReference type="Pfam" id="PF13191">
    <property type="entry name" value="AAA_16"/>
    <property type="match status" value="1"/>
</dbReference>
<dbReference type="InterPro" id="IPR000719">
    <property type="entry name" value="Prot_kinase_dom"/>
</dbReference>
<sequence length="899" mass="96175">MGAIFRAEDRTTGQSVALKLMYDPEGGDAERFAHEAQILAGVQHPHIVRYLGHGKGPTGEPYLAMEWLEGEDLDARLARGPLALEEGLDLIRRVADALSAAHARSIVHRDIKPRNLFLVGGEVSRVKVLDFGIARRTGDRTKLTRTGAILGTPGYMAPEQVRGDKDIGPPADVFALGAVLFECLTGQPAFQGEHVMALLAKLLLEDPPRLCDVRGDIPRGASELCARMLMKEPQQRLRHGGAVVEALDAVAAGDGLPAASARESEGPASLLGATERRHVSAVFLRPPPSALASADRTARGAEAPTLAAGDAPRDVLGAVRGAVEPLGARADALMDGTIIAVLWGTGSAQDQAAQAARCALRLSAVLPGAEVVLVTGRSEVTRRLEVGELVERAAAMLEGAGAQDGQLAGVAIDDVTRALLDPRFDVMTEGPRAILRTERLIGEEPRTLLGKPSPFVGRDREVRRLLDLLEDAFEERSSRAILVTAPPGTGKSRLRQELLRRLWTRFPDVGFIVVRADSMGRGTPFSLIASGLRSALKIRGGEPIEAQREKISSAVNVFLHGEGAARVAEFLGEIAGAPFPDEGSPQLRAARQDARLMAAQIERSCIDLARAVARVRPAVLVLEDLHWGDAASVKLCSAALHELRDERLAVIAFARPEVHGCFPGLWEGRDVHEIRLGPLPTRAAEQLVRQVLGPTADAAQVAAIVDRAGGHAFYLEELTRAVTEAGAEALPETVLGMVEARLASLPPETRRLLRAASLFGERFCKGETISRRKSNPKKFRGVGCCARHGPRQALGDRPRVARGERERWCDPGGRESSGARLRSATPGAQASVAPAGPGRRGPHRAAAEEEGAGTVARRPARPVQRRPEGAWRALGTLLLERLEPTAVDPSLRGLRHPAE</sequence>
<dbReference type="InterPro" id="IPR008271">
    <property type="entry name" value="Ser/Thr_kinase_AS"/>
</dbReference>
<keyword evidence="2" id="KW-0547">Nucleotide-binding</keyword>
<evidence type="ECO:0000256" key="5">
    <source>
        <dbReference type="SAM" id="MobiDB-lite"/>
    </source>
</evidence>
<proteinExistence type="predicted"/>
<evidence type="ECO:0000259" key="6">
    <source>
        <dbReference type="PROSITE" id="PS50011"/>
    </source>
</evidence>
<evidence type="ECO:0000256" key="1">
    <source>
        <dbReference type="ARBA" id="ARBA00022679"/>
    </source>
</evidence>
<accession>A0A2L0EKA4</accession>
<evidence type="ECO:0000256" key="2">
    <source>
        <dbReference type="ARBA" id="ARBA00022741"/>
    </source>
</evidence>
<organism evidence="7 8">
    <name type="scientific">Sorangium cellulosum</name>
    <name type="common">Polyangium cellulosum</name>
    <dbReference type="NCBI Taxonomy" id="56"/>
    <lineage>
        <taxon>Bacteria</taxon>
        <taxon>Pseudomonadati</taxon>
        <taxon>Myxococcota</taxon>
        <taxon>Polyangia</taxon>
        <taxon>Polyangiales</taxon>
        <taxon>Polyangiaceae</taxon>
        <taxon>Sorangium</taxon>
    </lineage>
</organism>
<dbReference type="InterPro" id="IPR011009">
    <property type="entry name" value="Kinase-like_dom_sf"/>
</dbReference>
<keyword evidence="3" id="KW-0418">Kinase</keyword>
<evidence type="ECO:0000313" key="7">
    <source>
        <dbReference type="EMBL" id="AUX39721.1"/>
    </source>
</evidence>
<name>A0A2L0EKA4_SORCE</name>
<dbReference type="PANTHER" id="PTHR43289:SF6">
    <property type="entry name" value="SERINE_THREONINE-PROTEIN KINASE NEKL-3"/>
    <property type="match status" value="1"/>
</dbReference>
<evidence type="ECO:0000313" key="8">
    <source>
        <dbReference type="Proteomes" id="UP000238348"/>
    </source>
</evidence>
<feature type="compositionally biased region" description="Basic and acidic residues" evidence="5">
    <location>
        <begin position="794"/>
        <end position="813"/>
    </location>
</feature>
<evidence type="ECO:0000256" key="3">
    <source>
        <dbReference type="ARBA" id="ARBA00022777"/>
    </source>
</evidence>
<dbReference type="AlphaFoldDB" id="A0A2L0EKA4"/>
<dbReference type="PANTHER" id="PTHR43289">
    <property type="entry name" value="MITOGEN-ACTIVATED PROTEIN KINASE KINASE KINASE 20-RELATED"/>
    <property type="match status" value="1"/>
</dbReference>
<dbReference type="SUPFAM" id="SSF56112">
    <property type="entry name" value="Protein kinase-like (PK-like)"/>
    <property type="match status" value="1"/>
</dbReference>
<protein>
    <recommendedName>
        <fullName evidence="6">Protein kinase domain-containing protein</fullName>
    </recommendedName>
</protein>
<dbReference type="PROSITE" id="PS00108">
    <property type="entry name" value="PROTEIN_KINASE_ST"/>
    <property type="match status" value="1"/>
</dbReference>
<dbReference type="InterPro" id="IPR041664">
    <property type="entry name" value="AAA_16"/>
</dbReference>
<dbReference type="SMART" id="SM00220">
    <property type="entry name" value="S_TKc"/>
    <property type="match status" value="1"/>
</dbReference>
<dbReference type="GO" id="GO:0005524">
    <property type="term" value="F:ATP binding"/>
    <property type="evidence" value="ECO:0007669"/>
    <property type="project" value="UniProtKB-KW"/>
</dbReference>
<feature type="region of interest" description="Disordered" evidence="5">
    <location>
        <begin position="786"/>
        <end position="869"/>
    </location>
</feature>
<dbReference type="Proteomes" id="UP000238348">
    <property type="component" value="Chromosome"/>
</dbReference>
<dbReference type="EMBL" id="CP012673">
    <property type="protein sequence ID" value="AUX39721.1"/>
    <property type="molecule type" value="Genomic_DNA"/>
</dbReference>
<dbReference type="GO" id="GO:0004674">
    <property type="term" value="F:protein serine/threonine kinase activity"/>
    <property type="evidence" value="ECO:0007669"/>
    <property type="project" value="TreeGrafter"/>
</dbReference>
<feature type="domain" description="Protein kinase" evidence="6">
    <location>
        <begin position="1"/>
        <end position="250"/>
    </location>
</feature>
<dbReference type="CDD" id="cd14014">
    <property type="entry name" value="STKc_PknB_like"/>
    <property type="match status" value="1"/>
</dbReference>
<gene>
    <name evidence="7" type="ORF">SOCE26_011160</name>
</gene>
<dbReference type="Gene3D" id="3.40.50.300">
    <property type="entry name" value="P-loop containing nucleotide triphosphate hydrolases"/>
    <property type="match status" value="1"/>
</dbReference>